<dbReference type="GO" id="GO:0046872">
    <property type="term" value="F:metal ion binding"/>
    <property type="evidence" value="ECO:0007669"/>
    <property type="project" value="UniProtKB-KW"/>
</dbReference>
<proteinExistence type="predicted"/>
<dbReference type="GO" id="GO:0005737">
    <property type="term" value="C:cytoplasm"/>
    <property type="evidence" value="ECO:0007669"/>
    <property type="project" value="TreeGrafter"/>
</dbReference>
<accession>A0A1D3CRC2</accession>
<dbReference type="Pfam" id="PF00348">
    <property type="entry name" value="polyprenyl_synt"/>
    <property type="match status" value="1"/>
</dbReference>
<gene>
    <name evidence="5" type="ORF">cyc_00683</name>
</gene>
<dbReference type="InterPro" id="IPR039702">
    <property type="entry name" value="FPS1-like"/>
</dbReference>
<keyword evidence="2" id="KW-0808">Transferase</keyword>
<comment type="caution">
    <text evidence="5">The sequence shown here is derived from an EMBL/GenBank/DDBJ whole genome shotgun (WGS) entry which is preliminary data.</text>
</comment>
<dbReference type="InterPro" id="IPR008949">
    <property type="entry name" value="Isoprenoid_synthase_dom_sf"/>
</dbReference>
<dbReference type="PROSITE" id="PS00723">
    <property type="entry name" value="POLYPRENYL_SYNTHASE_1"/>
    <property type="match status" value="1"/>
</dbReference>
<dbReference type="VEuPathDB" id="ToxoDB:LOC34617812"/>
<dbReference type="EMBL" id="JROU02002250">
    <property type="protein sequence ID" value="OEH73723.1"/>
    <property type="molecule type" value="Genomic_DNA"/>
</dbReference>
<reference evidence="5 6" key="1">
    <citation type="journal article" date="2016" name="BMC Genomics">
        <title>Comparative genomics reveals Cyclospora cayetanensis possesses coccidia-like metabolism and invasion components but unique surface antigens.</title>
        <authorList>
            <person name="Liu S."/>
            <person name="Wang L."/>
            <person name="Zheng H."/>
            <person name="Xu Z."/>
            <person name="Roellig D.M."/>
            <person name="Li N."/>
            <person name="Frace M.A."/>
            <person name="Tang K."/>
            <person name="Arrowood M.J."/>
            <person name="Moss D.M."/>
            <person name="Zhang L."/>
            <person name="Feng Y."/>
            <person name="Xiao L."/>
        </authorList>
    </citation>
    <scope>NUCLEOTIDE SEQUENCE [LARGE SCALE GENOMIC DNA]</scope>
    <source>
        <strain evidence="5 6">CHN_HEN01</strain>
    </source>
</reference>
<evidence type="ECO:0000256" key="1">
    <source>
        <dbReference type="ARBA" id="ARBA00001946"/>
    </source>
</evidence>
<dbReference type="InParanoid" id="A0A1D3CRC2"/>
<evidence type="ECO:0000256" key="2">
    <source>
        <dbReference type="ARBA" id="ARBA00022679"/>
    </source>
</evidence>
<dbReference type="GO" id="GO:0004337">
    <property type="term" value="F:(2E,6E)-farnesyl diphosphate synthase activity"/>
    <property type="evidence" value="ECO:0007669"/>
    <property type="project" value="TreeGrafter"/>
</dbReference>
<evidence type="ECO:0000313" key="5">
    <source>
        <dbReference type="EMBL" id="OEH73723.1"/>
    </source>
</evidence>
<name>A0A1D3CRC2_9EIME</name>
<dbReference type="GO" id="GO:0045337">
    <property type="term" value="P:farnesyl diphosphate biosynthetic process"/>
    <property type="evidence" value="ECO:0007669"/>
    <property type="project" value="TreeGrafter"/>
</dbReference>
<dbReference type="GO" id="GO:0004161">
    <property type="term" value="F:dimethylallyltranstransferase activity"/>
    <property type="evidence" value="ECO:0007669"/>
    <property type="project" value="TreeGrafter"/>
</dbReference>
<keyword evidence="6" id="KW-1185">Reference proteome</keyword>
<comment type="cofactor">
    <cofactor evidence="1">
        <name>Mg(2+)</name>
        <dbReference type="ChEBI" id="CHEBI:18420"/>
    </cofactor>
</comment>
<dbReference type="Proteomes" id="UP000095192">
    <property type="component" value="Unassembled WGS sequence"/>
</dbReference>
<dbReference type="SUPFAM" id="SSF48576">
    <property type="entry name" value="Terpenoid synthases"/>
    <property type="match status" value="1"/>
</dbReference>
<evidence type="ECO:0000313" key="6">
    <source>
        <dbReference type="Proteomes" id="UP000095192"/>
    </source>
</evidence>
<organism evidence="5 6">
    <name type="scientific">Cyclospora cayetanensis</name>
    <dbReference type="NCBI Taxonomy" id="88456"/>
    <lineage>
        <taxon>Eukaryota</taxon>
        <taxon>Sar</taxon>
        <taxon>Alveolata</taxon>
        <taxon>Apicomplexa</taxon>
        <taxon>Conoidasida</taxon>
        <taxon>Coccidia</taxon>
        <taxon>Eucoccidiorida</taxon>
        <taxon>Eimeriorina</taxon>
        <taxon>Eimeriidae</taxon>
        <taxon>Cyclospora</taxon>
    </lineage>
</organism>
<dbReference type="PANTHER" id="PTHR11525:SF0">
    <property type="entry name" value="FARNESYL PYROPHOSPHATE SYNTHASE"/>
    <property type="match status" value="1"/>
</dbReference>
<keyword evidence="3" id="KW-0479">Metal-binding</keyword>
<dbReference type="FunCoup" id="A0A1D3CRC2">
    <property type="interactions" value="271"/>
</dbReference>
<protein>
    <submittedName>
        <fullName evidence="5">Farnesyl diphosphate synthase (FPPS)</fullName>
    </submittedName>
</protein>
<dbReference type="Gene3D" id="1.10.600.10">
    <property type="entry name" value="Farnesyl Diphosphate Synthase"/>
    <property type="match status" value="2"/>
</dbReference>
<keyword evidence="4" id="KW-0460">Magnesium</keyword>
<dbReference type="AlphaFoldDB" id="A0A1D3CRC2"/>
<dbReference type="VEuPathDB" id="ToxoDB:cyc_00683"/>
<sequence>MPSKLHFTLTAFYPQMRVRCLLLRCSFHGGDLQHALWSFRLPAVCGFGGFMKKPPIGGALRCLSSSALCDGQEFRRPYTAEMLAFPERRLRVAFRRPSETLAGSAAAMSKDCLSVNKYSVEASRGVSGYTGAVPEAGSSLNNTSPAPDDGGDVVYVDTKRDQQRFLQMLEPVKEALLKKITECAKESEADATSLMQYYANVINYNCVGGKLLRGLLTVYASLAASHELQFSESSESKIGAAAQQPADRASAATAASKAAGDVCLESAFSSSVCVLGWGVELLQAAFLVADDQMDGAETRRGKPCWFRLPAVGPANAINDSFFLAYALNHQLIQDVAFKTVLGQHLDTNGQVHLLTAQQHQHQGQQGQQQQALLCVLQEGGPAAEKALQQLAAATRSRQQAAARLKTSYYSFWLPTALGLLHSGVTDASLLSKTEEVCLCIGDYFQAQDDFLDCFGSPKTLGKAGSDIREGKCSWPFAQAIAAATPKEAAALLEVYGQAEGEDRVRELYMHLGVHTRFKEYEHKSREDILRRVEGLEHRGLQSFFAALLQLLYRRLY</sequence>
<dbReference type="InterPro" id="IPR000092">
    <property type="entry name" value="Polyprenyl_synt"/>
</dbReference>
<evidence type="ECO:0000256" key="3">
    <source>
        <dbReference type="ARBA" id="ARBA00022723"/>
    </source>
</evidence>
<dbReference type="SFLD" id="SFLDS00005">
    <property type="entry name" value="Isoprenoid_Synthase_Type_I"/>
    <property type="match status" value="1"/>
</dbReference>
<dbReference type="InterPro" id="IPR033749">
    <property type="entry name" value="Polyprenyl_synt_CS"/>
</dbReference>
<evidence type="ECO:0000256" key="4">
    <source>
        <dbReference type="ARBA" id="ARBA00022842"/>
    </source>
</evidence>
<dbReference type="PANTHER" id="PTHR11525">
    <property type="entry name" value="FARNESYL-PYROPHOSPHATE SYNTHETASE"/>
    <property type="match status" value="1"/>
</dbReference>